<dbReference type="EMBL" id="QBKR01000014">
    <property type="protein sequence ID" value="PTX58903.1"/>
    <property type="molecule type" value="Genomic_DNA"/>
</dbReference>
<reference evidence="1 2" key="1">
    <citation type="submission" date="2018-04" db="EMBL/GenBank/DDBJ databases">
        <title>Genomic Encyclopedia of Archaeal and Bacterial Type Strains, Phase II (KMG-II): from individual species to whole genera.</title>
        <authorList>
            <person name="Goeker M."/>
        </authorList>
    </citation>
    <scope>NUCLEOTIDE SEQUENCE [LARGE SCALE GENOMIC DNA]</scope>
    <source>
        <strain evidence="1 2">DSM 45787</strain>
    </source>
</reference>
<gene>
    <name evidence="1" type="ORF">C8P63_11485</name>
</gene>
<sequence length="200" mass="22316">MSEHYSSYAELAEQETEGIDYRIEMTDRSVAILAIHGGNIEFGTSDIARRMAGEDYSLYLFEGLKPSGNRQLHLTSTRFDEPRALQLVRNAGKVITVHGCGGLEAVCYVGGRDTDLRDRILEKLRKADFQAEVAPPDIAGTHPENICNQGTTGAGVQLELTRTLRDQLFEPEFVRDRLTGRQRNLDRFVKAVRSALSSTE</sequence>
<dbReference type="RefSeq" id="WP_108024107.1">
    <property type="nucleotide sequence ID" value="NZ_QBKR01000014.1"/>
</dbReference>
<evidence type="ECO:0000313" key="2">
    <source>
        <dbReference type="Proteomes" id="UP000244240"/>
    </source>
</evidence>
<comment type="caution">
    <text evidence="1">The sequence shown here is derived from an EMBL/GenBank/DDBJ whole genome shotgun (WGS) entry which is preliminary data.</text>
</comment>
<name>A0A2T6BS33_9BACL</name>
<dbReference type="Pfam" id="PF05908">
    <property type="entry name" value="Gamma_PGA_hydro"/>
    <property type="match status" value="1"/>
</dbReference>
<dbReference type="InterPro" id="IPR008585">
    <property type="entry name" value="Gamma_PGA_hydro"/>
</dbReference>
<dbReference type="Gene3D" id="3.40.630.100">
    <property type="entry name" value="Poly-gamma-glutamate hydrolase, zinc-binding motif"/>
    <property type="match status" value="1"/>
</dbReference>
<protein>
    <submittedName>
        <fullName evidence="1">Phage replication-related protein YjqB (UPF0714/DUF867 family)</fullName>
    </submittedName>
</protein>
<keyword evidence="2" id="KW-1185">Reference proteome</keyword>
<dbReference type="OrthoDB" id="7721587at2"/>
<organism evidence="1 2">
    <name type="scientific">Melghirimyces profundicolus</name>
    <dbReference type="NCBI Taxonomy" id="1242148"/>
    <lineage>
        <taxon>Bacteria</taxon>
        <taxon>Bacillati</taxon>
        <taxon>Bacillota</taxon>
        <taxon>Bacilli</taxon>
        <taxon>Bacillales</taxon>
        <taxon>Thermoactinomycetaceae</taxon>
        <taxon>Melghirimyces</taxon>
    </lineage>
</organism>
<evidence type="ECO:0000313" key="1">
    <source>
        <dbReference type="EMBL" id="PTX58903.1"/>
    </source>
</evidence>
<accession>A0A2T6BS33</accession>
<dbReference type="AlphaFoldDB" id="A0A2T6BS33"/>
<dbReference type="InterPro" id="IPR038128">
    <property type="entry name" value="Gamma_PGA_hydro_sf"/>
</dbReference>
<dbReference type="Proteomes" id="UP000244240">
    <property type="component" value="Unassembled WGS sequence"/>
</dbReference>
<proteinExistence type="predicted"/>